<keyword evidence="8" id="KW-1185">Reference proteome</keyword>
<dbReference type="RefSeq" id="WP_279241815.1">
    <property type="nucleotide sequence ID" value="NZ_CP036501.1"/>
</dbReference>
<keyword evidence="5" id="KW-0408">Iron</keyword>
<comment type="similarity">
    <text evidence="1">Belongs to the TfdA dioxygenase family.</text>
</comment>
<name>A0ABY6Q8H7_9GAMM</name>
<dbReference type="EMBL" id="CP036501">
    <property type="protein sequence ID" value="UZP75330.1"/>
    <property type="molecule type" value="Genomic_DNA"/>
</dbReference>
<accession>A0ABY6Q8H7</accession>
<evidence type="ECO:0000256" key="2">
    <source>
        <dbReference type="ARBA" id="ARBA00022723"/>
    </source>
</evidence>
<dbReference type="PANTHER" id="PTHR30468:SF1">
    <property type="entry name" value="ALPHA-KETOGLUTARATE-DEPENDENT SULFONATE DIOXYGENASE"/>
    <property type="match status" value="1"/>
</dbReference>
<keyword evidence="3 7" id="KW-0223">Dioxygenase</keyword>
<proteinExistence type="inferred from homology"/>
<organism evidence="7 8">
    <name type="scientific">Candidatus Paraluminiphilus aquimaris</name>
    <dbReference type="NCBI Taxonomy" id="2518994"/>
    <lineage>
        <taxon>Bacteria</taxon>
        <taxon>Pseudomonadati</taxon>
        <taxon>Pseudomonadota</taxon>
        <taxon>Gammaproteobacteria</taxon>
        <taxon>Cellvibrionales</taxon>
        <taxon>Halieaceae</taxon>
        <taxon>Candidatus Paraluminiphilus</taxon>
    </lineage>
</organism>
<dbReference type="Gene3D" id="3.60.130.10">
    <property type="entry name" value="Clavaminate synthase-like"/>
    <property type="match status" value="1"/>
</dbReference>
<dbReference type="InterPro" id="IPR051323">
    <property type="entry name" value="AtsK-like"/>
</dbReference>
<evidence type="ECO:0000256" key="3">
    <source>
        <dbReference type="ARBA" id="ARBA00022964"/>
    </source>
</evidence>
<dbReference type="SUPFAM" id="SSF51197">
    <property type="entry name" value="Clavaminate synthase-like"/>
    <property type="match status" value="1"/>
</dbReference>
<evidence type="ECO:0000313" key="7">
    <source>
        <dbReference type="EMBL" id="UZP75330.1"/>
    </source>
</evidence>
<dbReference type="PANTHER" id="PTHR30468">
    <property type="entry name" value="ALPHA-KETOGLUTARATE-DEPENDENT SULFONATE DIOXYGENASE"/>
    <property type="match status" value="1"/>
</dbReference>
<evidence type="ECO:0000256" key="1">
    <source>
        <dbReference type="ARBA" id="ARBA00005896"/>
    </source>
</evidence>
<gene>
    <name evidence="7" type="ORF">E0F26_11550</name>
</gene>
<protein>
    <submittedName>
        <fullName evidence="7">Taurine dioxygenase</fullName>
    </submittedName>
</protein>
<dbReference type="Proteomes" id="UP001317963">
    <property type="component" value="Chromosome"/>
</dbReference>
<keyword evidence="4" id="KW-0560">Oxidoreductase</keyword>
<feature type="domain" description="TauD/TfdA-like" evidence="6">
    <location>
        <begin position="9"/>
        <end position="266"/>
    </location>
</feature>
<dbReference type="GO" id="GO:0051213">
    <property type="term" value="F:dioxygenase activity"/>
    <property type="evidence" value="ECO:0007669"/>
    <property type="project" value="UniProtKB-KW"/>
</dbReference>
<dbReference type="InterPro" id="IPR003819">
    <property type="entry name" value="TauD/TfdA-like"/>
</dbReference>
<dbReference type="Pfam" id="PF02668">
    <property type="entry name" value="TauD"/>
    <property type="match status" value="1"/>
</dbReference>
<sequence length="277" mass="31303">MMTTSNITVSPLTPAIGAEIGNVDLGQVTEQEIADIRAALLKYKVVFFREQALSQAQHISLARWFGELEIHPATPRSQSNPEVLHIAHGPESKGQENFWHSDVTWREKPSLGSILKAVEVPAVGGDTLFANMVLAYELLPENMKEAITGRVAVHDIARVFAQRLNKSAEELRERYPPVEHPIVRTHPETGESVLYVNTAFTSHIKGMDRDESSKLLRTLYLTAANPEIQCRFRWKEGSLAFWDNRASQHFASSDYFPQVRKMERVTIAGDRPFWRSP</sequence>
<dbReference type="InterPro" id="IPR042098">
    <property type="entry name" value="TauD-like_sf"/>
</dbReference>
<evidence type="ECO:0000256" key="5">
    <source>
        <dbReference type="ARBA" id="ARBA00023004"/>
    </source>
</evidence>
<evidence type="ECO:0000313" key="8">
    <source>
        <dbReference type="Proteomes" id="UP001317963"/>
    </source>
</evidence>
<keyword evidence="2" id="KW-0479">Metal-binding</keyword>
<reference evidence="7 8" key="1">
    <citation type="submission" date="2019-02" db="EMBL/GenBank/DDBJ databases">
        <title>Halieaceae_genomes.</title>
        <authorList>
            <person name="Li S.-H."/>
        </authorList>
    </citation>
    <scope>NUCLEOTIDE SEQUENCE [LARGE SCALE GENOMIC DNA]</scope>
    <source>
        <strain evidence="7 8">JH123</strain>
    </source>
</reference>
<evidence type="ECO:0000259" key="6">
    <source>
        <dbReference type="Pfam" id="PF02668"/>
    </source>
</evidence>
<evidence type="ECO:0000256" key="4">
    <source>
        <dbReference type="ARBA" id="ARBA00023002"/>
    </source>
</evidence>